<evidence type="ECO:0000313" key="1">
    <source>
        <dbReference type="EMBL" id="SCB77744.1"/>
    </source>
</evidence>
<dbReference type="STRING" id="1798183.GA0061080_100330"/>
<sequence>MTCPIILNFDQSVGKIDYANTIDVTQWQDTIRFGCTKKTFNQFNNVLQQFLPESYGTVLMGSGDFHHISLLLIERLAKQYSADNPIQVVIFDNHPDNMRYLFGIHCGSWVSYVASLPFVSHVHVLGITSHDIGLAHFWENRWAPLFHKKLTYWSLDVNVTWAKKIGLGHAFRHFATPDDLIANFLSEQYHSAQPVYVSIDKDVLSEEVIHTNWDQGRLQTYHLLDTISSIKSRIVGSDITGELSIWQPANWFKRLLSSLDKQPTISPNNLVNWQQEQHQLNLTLLKALAV</sequence>
<dbReference type="InterPro" id="IPR023696">
    <property type="entry name" value="Ureohydrolase_dom_sf"/>
</dbReference>
<accession>A0A1C3Z5S4</accession>
<dbReference type="Pfam" id="PF00491">
    <property type="entry name" value="Arginase"/>
    <property type="match status" value="1"/>
</dbReference>
<dbReference type="RefSeq" id="WP_091119671.1">
    <property type="nucleotide sequence ID" value="NZ_FMBA01000003.1"/>
</dbReference>
<organism evidence="1 2">
    <name type="scientific">Gilliamella intestini</name>
    <dbReference type="NCBI Taxonomy" id="1798183"/>
    <lineage>
        <taxon>Bacteria</taxon>
        <taxon>Pseudomonadati</taxon>
        <taxon>Pseudomonadota</taxon>
        <taxon>Gammaproteobacteria</taxon>
        <taxon>Orbales</taxon>
        <taxon>Orbaceae</taxon>
        <taxon>Gilliamella</taxon>
    </lineage>
</organism>
<name>A0A1C3Z5S4_9GAMM</name>
<protein>
    <submittedName>
        <fullName evidence="1">Arginase family protein</fullName>
    </submittedName>
</protein>
<gene>
    <name evidence="1" type="ORF">GA0061080_100330</name>
</gene>
<evidence type="ECO:0000313" key="2">
    <source>
        <dbReference type="Proteomes" id="UP000199698"/>
    </source>
</evidence>
<dbReference type="AlphaFoldDB" id="A0A1C3Z5S4"/>
<dbReference type="Proteomes" id="UP000199698">
    <property type="component" value="Unassembled WGS sequence"/>
</dbReference>
<dbReference type="SUPFAM" id="SSF52768">
    <property type="entry name" value="Arginase/deacetylase"/>
    <property type="match status" value="1"/>
</dbReference>
<dbReference type="GO" id="GO:0016813">
    <property type="term" value="F:hydrolase activity, acting on carbon-nitrogen (but not peptide) bonds, in linear amidines"/>
    <property type="evidence" value="ECO:0007669"/>
    <property type="project" value="UniProtKB-ARBA"/>
</dbReference>
<keyword evidence="2" id="KW-1185">Reference proteome</keyword>
<dbReference type="EMBL" id="FMBA01000003">
    <property type="protein sequence ID" value="SCB77744.1"/>
    <property type="molecule type" value="Genomic_DNA"/>
</dbReference>
<dbReference type="OrthoDB" id="8770139at2"/>
<reference evidence="2" key="1">
    <citation type="submission" date="2016-08" db="EMBL/GenBank/DDBJ databases">
        <authorList>
            <person name="Varghese N."/>
            <person name="Submissions Spin"/>
        </authorList>
    </citation>
    <scope>NUCLEOTIDE SEQUENCE [LARGE SCALE GENOMIC DNA]</scope>
    <source>
        <strain evidence="2">R-53144</strain>
    </source>
</reference>
<dbReference type="InterPro" id="IPR006035">
    <property type="entry name" value="Ureohydrolase"/>
</dbReference>
<dbReference type="GO" id="GO:0046872">
    <property type="term" value="F:metal ion binding"/>
    <property type="evidence" value="ECO:0007669"/>
    <property type="project" value="InterPro"/>
</dbReference>
<dbReference type="Gene3D" id="3.40.800.10">
    <property type="entry name" value="Ureohydrolase domain"/>
    <property type="match status" value="1"/>
</dbReference>
<proteinExistence type="predicted"/>